<sequence length="202" mass="20410">MTGSGAAQQAPDIRHRARQAMRIAGGCSLVLAAATLLWPGRTASSLAMIFGAALLLSALAQAFLALWAHIAMVLRLLALATAVLTFVLALLAFNGGHVELLALWLGIGWAIRGIVQALTAAWDDGIVAGWPHEVCGVGTCAIGLTVIAIKFETVTGLATVAGGGLIVIGALELLAGGMLRPAWSTATAAAGTTVVSAHATAE</sequence>
<feature type="transmembrane region" description="Helical" evidence="1">
    <location>
        <begin position="157"/>
        <end position="175"/>
    </location>
</feature>
<feature type="transmembrane region" description="Helical" evidence="1">
    <location>
        <begin position="20"/>
        <end position="40"/>
    </location>
</feature>
<reference evidence="3" key="1">
    <citation type="journal article" date="2019" name="Int. J. Syst. Evol. Microbiol.">
        <title>The Global Catalogue of Microorganisms (GCM) 10K type strain sequencing project: providing services to taxonomists for standard genome sequencing and annotation.</title>
        <authorList>
            <consortium name="The Broad Institute Genomics Platform"/>
            <consortium name="The Broad Institute Genome Sequencing Center for Infectious Disease"/>
            <person name="Wu L."/>
            <person name="Ma J."/>
        </authorList>
    </citation>
    <scope>NUCLEOTIDE SEQUENCE [LARGE SCALE GENOMIC DNA]</scope>
    <source>
        <strain evidence="3">IBRC-M 10490</strain>
    </source>
</reference>
<evidence type="ECO:0000313" key="2">
    <source>
        <dbReference type="EMBL" id="MFC4373506.1"/>
    </source>
</evidence>
<keyword evidence="3" id="KW-1185">Reference proteome</keyword>
<feature type="transmembrane region" description="Helical" evidence="1">
    <location>
        <begin position="46"/>
        <end position="67"/>
    </location>
</feature>
<proteinExistence type="predicted"/>
<feature type="transmembrane region" description="Helical" evidence="1">
    <location>
        <begin position="101"/>
        <end position="122"/>
    </location>
</feature>
<gene>
    <name evidence="2" type="ORF">ACFO5K_05280</name>
</gene>
<keyword evidence="1" id="KW-1133">Transmembrane helix</keyword>
<evidence type="ECO:0000256" key="1">
    <source>
        <dbReference type="SAM" id="Phobius"/>
    </source>
</evidence>
<dbReference type="EMBL" id="JBHSDL010000005">
    <property type="protein sequence ID" value="MFC4373506.1"/>
    <property type="molecule type" value="Genomic_DNA"/>
</dbReference>
<keyword evidence="1" id="KW-0812">Transmembrane</keyword>
<comment type="caution">
    <text evidence="2">The sequence shown here is derived from an EMBL/GenBank/DDBJ whole genome shotgun (WGS) entry which is preliminary data.</text>
</comment>
<dbReference type="InterPro" id="IPR005325">
    <property type="entry name" value="DUF308_memb"/>
</dbReference>
<feature type="transmembrane region" description="Helical" evidence="1">
    <location>
        <begin position="134"/>
        <end position="151"/>
    </location>
</feature>
<dbReference type="Pfam" id="PF03729">
    <property type="entry name" value="DUF308"/>
    <property type="match status" value="1"/>
</dbReference>
<organism evidence="2 3">
    <name type="scientific">Nocardia halotolerans</name>
    <dbReference type="NCBI Taxonomy" id="1755878"/>
    <lineage>
        <taxon>Bacteria</taxon>
        <taxon>Bacillati</taxon>
        <taxon>Actinomycetota</taxon>
        <taxon>Actinomycetes</taxon>
        <taxon>Mycobacteriales</taxon>
        <taxon>Nocardiaceae</taxon>
        <taxon>Nocardia</taxon>
    </lineage>
</organism>
<evidence type="ECO:0000313" key="3">
    <source>
        <dbReference type="Proteomes" id="UP001595844"/>
    </source>
</evidence>
<feature type="transmembrane region" description="Helical" evidence="1">
    <location>
        <begin position="74"/>
        <end position="95"/>
    </location>
</feature>
<accession>A0ABV8VC05</accession>
<protein>
    <submittedName>
        <fullName evidence="2">DUF308 domain-containing protein</fullName>
    </submittedName>
</protein>
<keyword evidence="1" id="KW-0472">Membrane</keyword>
<dbReference type="Proteomes" id="UP001595844">
    <property type="component" value="Unassembled WGS sequence"/>
</dbReference>
<dbReference type="RefSeq" id="WP_378556522.1">
    <property type="nucleotide sequence ID" value="NZ_JBHSDL010000005.1"/>
</dbReference>
<name>A0ABV8VC05_9NOCA</name>